<protein>
    <recommendedName>
        <fullName evidence="2">DUF7918 domain-containing protein</fullName>
    </recommendedName>
</protein>
<dbReference type="EMBL" id="KL142379">
    <property type="protein sequence ID" value="KDR76113.1"/>
    <property type="molecule type" value="Genomic_DNA"/>
</dbReference>
<feature type="compositionally biased region" description="Basic and acidic residues" evidence="1">
    <location>
        <begin position="154"/>
        <end position="166"/>
    </location>
</feature>
<proteinExistence type="predicted"/>
<accession>A0A067TAT6</accession>
<dbReference type="OrthoDB" id="3364132at2759"/>
<name>A0A067TAT6_GALM3</name>
<organism evidence="3 4">
    <name type="scientific">Galerina marginata (strain CBS 339.88)</name>
    <dbReference type="NCBI Taxonomy" id="685588"/>
    <lineage>
        <taxon>Eukaryota</taxon>
        <taxon>Fungi</taxon>
        <taxon>Dikarya</taxon>
        <taxon>Basidiomycota</taxon>
        <taxon>Agaricomycotina</taxon>
        <taxon>Agaricomycetes</taxon>
        <taxon>Agaricomycetidae</taxon>
        <taxon>Agaricales</taxon>
        <taxon>Agaricineae</taxon>
        <taxon>Strophariaceae</taxon>
        <taxon>Galerina</taxon>
    </lineage>
</organism>
<dbReference type="Pfam" id="PF25534">
    <property type="entry name" value="DUF7918"/>
    <property type="match status" value="1"/>
</dbReference>
<evidence type="ECO:0000313" key="3">
    <source>
        <dbReference type="EMBL" id="KDR76113.1"/>
    </source>
</evidence>
<evidence type="ECO:0000259" key="2">
    <source>
        <dbReference type="Pfam" id="PF25534"/>
    </source>
</evidence>
<sequence>MEVTDDEAYFENSSQNRGEIKIIFYKVRSVKRDPVVVVSKNYASPSEIRKIHERSKKALSHQVRYSETVRTEVDRSANCRVNVYAILATFIFRYRPLAMLQANGIAPLDPIDIPPTLPREKSTPLTPQPLQKKRKHSHIKLESDEDEEQEDIEATERALLEQLEKVRQRKLSRNGNSSSKRIKEEPKTYFVPGEIIDLT</sequence>
<gene>
    <name evidence="3" type="ORF">GALMADRAFT_267771</name>
</gene>
<feature type="domain" description="DUF7918" evidence="2">
    <location>
        <begin position="12"/>
        <end position="107"/>
    </location>
</feature>
<feature type="region of interest" description="Disordered" evidence="1">
    <location>
        <begin position="113"/>
        <end position="186"/>
    </location>
</feature>
<reference evidence="4" key="1">
    <citation type="journal article" date="2014" name="Proc. Natl. Acad. Sci. U.S.A.">
        <title>Extensive sampling of basidiomycete genomes demonstrates inadequacy of the white-rot/brown-rot paradigm for wood decay fungi.</title>
        <authorList>
            <person name="Riley R."/>
            <person name="Salamov A.A."/>
            <person name="Brown D.W."/>
            <person name="Nagy L.G."/>
            <person name="Floudas D."/>
            <person name="Held B.W."/>
            <person name="Levasseur A."/>
            <person name="Lombard V."/>
            <person name="Morin E."/>
            <person name="Otillar R."/>
            <person name="Lindquist E.A."/>
            <person name="Sun H."/>
            <person name="LaButti K.M."/>
            <person name="Schmutz J."/>
            <person name="Jabbour D."/>
            <person name="Luo H."/>
            <person name="Baker S.E."/>
            <person name="Pisabarro A.G."/>
            <person name="Walton J.D."/>
            <person name="Blanchette R.A."/>
            <person name="Henrissat B."/>
            <person name="Martin F."/>
            <person name="Cullen D."/>
            <person name="Hibbett D.S."/>
            <person name="Grigoriev I.V."/>
        </authorList>
    </citation>
    <scope>NUCLEOTIDE SEQUENCE [LARGE SCALE GENOMIC DNA]</scope>
    <source>
        <strain evidence="4">CBS 339.88</strain>
    </source>
</reference>
<dbReference type="Proteomes" id="UP000027222">
    <property type="component" value="Unassembled WGS sequence"/>
</dbReference>
<dbReference type="InterPro" id="IPR057678">
    <property type="entry name" value="DUF7918"/>
</dbReference>
<dbReference type="STRING" id="685588.A0A067TAT6"/>
<evidence type="ECO:0000256" key="1">
    <source>
        <dbReference type="SAM" id="MobiDB-lite"/>
    </source>
</evidence>
<evidence type="ECO:0000313" key="4">
    <source>
        <dbReference type="Proteomes" id="UP000027222"/>
    </source>
</evidence>
<dbReference type="AlphaFoldDB" id="A0A067TAT6"/>
<dbReference type="HOGENOM" id="CLU_060356_0_0_1"/>
<dbReference type="PANTHER" id="PTHR36223:SF5">
    <property type="entry name" value="BETA-LACTAMASE-TYPE TRANSPEPTIDASE FOLD DOMAIN CONTAINING PROTEIN"/>
    <property type="match status" value="1"/>
</dbReference>
<keyword evidence="4" id="KW-1185">Reference proteome</keyword>
<dbReference type="PANTHER" id="PTHR36223">
    <property type="entry name" value="BETA-LACTAMASE-TYPE TRANSPEPTIDASE FOLD DOMAIN CONTAINING PROTEIN"/>
    <property type="match status" value="1"/>
</dbReference>
<feature type="compositionally biased region" description="Acidic residues" evidence="1">
    <location>
        <begin position="143"/>
        <end position="153"/>
    </location>
</feature>